<name>A0A6P8X1F9_DROAB</name>
<evidence type="ECO:0000313" key="3">
    <source>
        <dbReference type="RefSeq" id="XP_034105558.1"/>
    </source>
</evidence>
<keyword evidence="2" id="KW-1185">Reference proteome</keyword>
<gene>
    <name evidence="3" type="primary">LOC117568806</name>
</gene>
<dbReference type="AlphaFoldDB" id="A0A6P8X1F9"/>
<organism evidence="2 3">
    <name type="scientific">Drosophila albomicans</name>
    <name type="common">Fruit fly</name>
    <dbReference type="NCBI Taxonomy" id="7291"/>
    <lineage>
        <taxon>Eukaryota</taxon>
        <taxon>Metazoa</taxon>
        <taxon>Ecdysozoa</taxon>
        <taxon>Arthropoda</taxon>
        <taxon>Hexapoda</taxon>
        <taxon>Insecta</taxon>
        <taxon>Pterygota</taxon>
        <taxon>Neoptera</taxon>
        <taxon>Endopterygota</taxon>
        <taxon>Diptera</taxon>
        <taxon>Brachycera</taxon>
        <taxon>Muscomorpha</taxon>
        <taxon>Ephydroidea</taxon>
        <taxon>Drosophilidae</taxon>
        <taxon>Drosophila</taxon>
    </lineage>
</organism>
<dbReference type="PANTHER" id="PTHR35075:SF1">
    <property type="entry name" value="A-KINASE ANCHOR PROTEIN 14"/>
    <property type="match status" value="1"/>
</dbReference>
<feature type="region of interest" description="Disordered" evidence="1">
    <location>
        <begin position="1"/>
        <end position="24"/>
    </location>
</feature>
<sequence length="281" mass="32139">MEKTDDIVSSPSIDPNDRSSTELEKDDSEILLIQPFNVIPIPDSEFLHESIANCNKPICDDADLECILNMVNGTICEARAVIQSDPRGLFCYKCPKEYSHLGSKKSRHTFESPLERSEYSEASETIRHWLTIGDFEYSNMIPLVRDFIAKWQLSPETKCVVLTNTKRHDVPLKGSIYFIDAHFSRPTPRCPNPLAVAKVRFIVTVSSVLRDHYPVMVTYRFEGYRTLYYALGCRAINSRTFQRFYIDTILHTKLSFFAEICESRHGTIAAPKAMPNPKSMQ</sequence>
<dbReference type="Proteomes" id="UP000515160">
    <property type="component" value="Chromosome 3"/>
</dbReference>
<dbReference type="InterPro" id="IPR053084">
    <property type="entry name" value="AKAP"/>
</dbReference>
<accession>A0A6P8X1F9</accession>
<evidence type="ECO:0000256" key="1">
    <source>
        <dbReference type="SAM" id="MobiDB-lite"/>
    </source>
</evidence>
<dbReference type="OrthoDB" id="2148342at2759"/>
<proteinExistence type="predicted"/>
<dbReference type="GeneID" id="117568806"/>
<dbReference type="Pfam" id="PF14469">
    <property type="entry name" value="AKAP28"/>
    <property type="match status" value="1"/>
</dbReference>
<reference evidence="3" key="1">
    <citation type="submission" date="2025-08" db="UniProtKB">
        <authorList>
            <consortium name="RefSeq"/>
        </authorList>
    </citation>
    <scope>IDENTIFICATION</scope>
    <source>
        <strain evidence="3">15112-1751.03</strain>
        <tissue evidence="3">Whole Adult</tissue>
    </source>
</reference>
<protein>
    <submittedName>
        <fullName evidence="3">Uncharacterized protein LOC117568806</fullName>
    </submittedName>
</protein>
<dbReference type="PANTHER" id="PTHR35075">
    <property type="entry name" value="A-KINASE ANCHOR PROTEIN 14"/>
    <property type="match status" value="1"/>
</dbReference>
<evidence type="ECO:0000313" key="2">
    <source>
        <dbReference type="Proteomes" id="UP000515160"/>
    </source>
</evidence>
<dbReference type="RefSeq" id="XP_034105558.1">
    <property type="nucleotide sequence ID" value="XM_034249667.2"/>
</dbReference>
<dbReference type="InterPro" id="IPR025663">
    <property type="entry name" value="AKAP_28"/>
</dbReference>
<dbReference type="GO" id="GO:0034237">
    <property type="term" value="F:protein kinase A regulatory subunit binding"/>
    <property type="evidence" value="ECO:0007669"/>
    <property type="project" value="TreeGrafter"/>
</dbReference>
<dbReference type="GO" id="GO:0005952">
    <property type="term" value="C:cAMP-dependent protein kinase complex"/>
    <property type="evidence" value="ECO:0007669"/>
    <property type="project" value="TreeGrafter"/>
</dbReference>